<name>A0A8S9LG76_BRACR</name>
<proteinExistence type="predicted"/>
<gene>
    <name evidence="1" type="ORF">F2Q68_00044724</name>
</gene>
<protein>
    <submittedName>
        <fullName evidence="1">Uncharacterized protein</fullName>
    </submittedName>
</protein>
<comment type="caution">
    <text evidence="1">The sequence shown here is derived from an EMBL/GenBank/DDBJ whole genome shotgun (WGS) entry which is preliminary data.</text>
</comment>
<evidence type="ECO:0000313" key="1">
    <source>
        <dbReference type="EMBL" id="KAF2606464.1"/>
    </source>
</evidence>
<accession>A0A8S9LG76</accession>
<dbReference type="Proteomes" id="UP000712281">
    <property type="component" value="Unassembled WGS sequence"/>
</dbReference>
<sequence length="190" mass="22176">MKGSLPDAGVGRGLSLMFQKHRRTHTDDSSDARLVYIKKEKHNFKWVDEALFDEIHRMDDHQARIAEEIEDLRSSMKKTIEEEVMKQKNSLHVEVLDCEGLKYNKEVEPFAFLIPRIFKAAQSSKSRQQLKVKQYTVSLDFSLVNDNNIREARQKIAYDLWETANDPELILRMAQYTPPKTITNPLVELE</sequence>
<reference evidence="1" key="1">
    <citation type="submission" date="2019-12" db="EMBL/GenBank/DDBJ databases">
        <title>Genome sequencing and annotation of Brassica cretica.</title>
        <authorList>
            <person name="Studholme D.J."/>
            <person name="Sarris P.F."/>
        </authorList>
    </citation>
    <scope>NUCLEOTIDE SEQUENCE</scope>
    <source>
        <strain evidence="1">PFS-001/15</strain>
        <tissue evidence="1">Leaf</tissue>
    </source>
</reference>
<dbReference type="AlphaFoldDB" id="A0A8S9LG76"/>
<evidence type="ECO:0000313" key="2">
    <source>
        <dbReference type="Proteomes" id="UP000712281"/>
    </source>
</evidence>
<dbReference type="EMBL" id="QGKW02000276">
    <property type="protein sequence ID" value="KAF2606464.1"/>
    <property type="molecule type" value="Genomic_DNA"/>
</dbReference>
<organism evidence="1 2">
    <name type="scientific">Brassica cretica</name>
    <name type="common">Mustard</name>
    <dbReference type="NCBI Taxonomy" id="69181"/>
    <lineage>
        <taxon>Eukaryota</taxon>
        <taxon>Viridiplantae</taxon>
        <taxon>Streptophyta</taxon>
        <taxon>Embryophyta</taxon>
        <taxon>Tracheophyta</taxon>
        <taxon>Spermatophyta</taxon>
        <taxon>Magnoliopsida</taxon>
        <taxon>eudicotyledons</taxon>
        <taxon>Gunneridae</taxon>
        <taxon>Pentapetalae</taxon>
        <taxon>rosids</taxon>
        <taxon>malvids</taxon>
        <taxon>Brassicales</taxon>
        <taxon>Brassicaceae</taxon>
        <taxon>Brassiceae</taxon>
        <taxon>Brassica</taxon>
    </lineage>
</organism>